<comment type="caution">
    <text evidence="1">The sequence shown here is derived from an EMBL/GenBank/DDBJ whole genome shotgun (WGS) entry which is preliminary data.</text>
</comment>
<dbReference type="EMBL" id="JADGMQ010000004">
    <property type="protein sequence ID" value="MBI1620619.1"/>
    <property type="molecule type" value="Genomic_DNA"/>
</dbReference>
<protein>
    <recommendedName>
        <fullName evidence="3">Helix-hairpin-helix domain-containing protein</fullName>
    </recommendedName>
</protein>
<keyword evidence="2" id="KW-1185">Reference proteome</keyword>
<proteinExistence type="predicted"/>
<evidence type="ECO:0000313" key="1">
    <source>
        <dbReference type="EMBL" id="MBI1620619.1"/>
    </source>
</evidence>
<evidence type="ECO:0000313" key="2">
    <source>
        <dbReference type="Proteomes" id="UP000601789"/>
    </source>
</evidence>
<organism evidence="1 2">
    <name type="scientific">Aquamicrobium zhengzhouense</name>
    <dbReference type="NCBI Taxonomy" id="2781738"/>
    <lineage>
        <taxon>Bacteria</taxon>
        <taxon>Pseudomonadati</taxon>
        <taxon>Pseudomonadota</taxon>
        <taxon>Alphaproteobacteria</taxon>
        <taxon>Hyphomicrobiales</taxon>
        <taxon>Phyllobacteriaceae</taxon>
        <taxon>Aquamicrobium</taxon>
    </lineage>
</organism>
<reference evidence="1 2" key="1">
    <citation type="submission" date="2020-10" db="EMBL/GenBank/DDBJ databases">
        <title>Aquamicrobium zhengzhouensis sp. nov., a exopolysaccharide producing bacterium isolated from farmland soil.</title>
        <authorList>
            <person name="Wang X."/>
        </authorList>
    </citation>
    <scope>NUCLEOTIDE SEQUENCE [LARGE SCALE GENOMIC DNA]</scope>
    <source>
        <strain evidence="2">cd-1</strain>
    </source>
</reference>
<name>A0ABS0SCX2_9HYPH</name>
<dbReference type="RefSeq" id="WP_198476033.1">
    <property type="nucleotide sequence ID" value="NZ_JADGMQ010000004.1"/>
</dbReference>
<gene>
    <name evidence="1" type="ORF">IOD40_08085</name>
</gene>
<sequence>MKQYGDIGGAGMPGKAREVASSICLQASPDGAASVARTIIFNRASHPSGEWLGAFPAPARLSRRFVEAVIPVAEGIVSRLKLFDKASPAKGSILNKAAGARDLKKISGIGPRLEKVLKKRGVTTYRNIETLVCGRDCDVERRVWPGRPH</sequence>
<accession>A0ABS0SCX2</accession>
<evidence type="ECO:0008006" key="3">
    <source>
        <dbReference type="Google" id="ProtNLM"/>
    </source>
</evidence>
<dbReference type="Proteomes" id="UP000601789">
    <property type="component" value="Unassembled WGS sequence"/>
</dbReference>